<dbReference type="AlphaFoldDB" id="A0A4Y1R5T1"/>
<protein>
    <submittedName>
        <fullName evidence="1">Protein kinase superfamily protein</fullName>
    </submittedName>
</protein>
<name>A0A4Y1R5T1_PRUDU</name>
<proteinExistence type="predicted"/>
<reference evidence="1" key="1">
    <citation type="journal article" date="2019" name="Science">
        <title>Mutation of a bHLH transcription factor allowed almond domestication.</title>
        <authorList>
            <person name="Sanchez-Perez R."/>
            <person name="Pavan S."/>
            <person name="Mazzeo R."/>
            <person name="Moldovan C."/>
            <person name="Aiese Cigliano R."/>
            <person name="Del Cueto J."/>
            <person name="Ricciardi F."/>
            <person name="Lotti C."/>
            <person name="Ricciardi L."/>
            <person name="Dicenta F."/>
            <person name="Lopez-Marques R.L."/>
            <person name="Lindberg Moller B."/>
        </authorList>
    </citation>
    <scope>NUCLEOTIDE SEQUENCE</scope>
</reference>
<dbReference type="GO" id="GO:0016301">
    <property type="term" value="F:kinase activity"/>
    <property type="evidence" value="ECO:0007669"/>
    <property type="project" value="UniProtKB-KW"/>
</dbReference>
<gene>
    <name evidence="1" type="ORF">Prudu_008991</name>
</gene>
<dbReference type="EMBL" id="AP019299">
    <property type="protein sequence ID" value="BBG99337.1"/>
    <property type="molecule type" value="Genomic_DNA"/>
</dbReference>
<sequence>MTMIFLLIRFEREAKISNICSRRYQAPELIFGAKNIQHPLISGQLVVSLLSFFWDRFLAMQLDNKFDAWNPNHKDFRFLPIKARPWHKS</sequence>
<keyword evidence="1" id="KW-0418">Kinase</keyword>
<evidence type="ECO:0000313" key="1">
    <source>
        <dbReference type="EMBL" id="BBG99337.1"/>
    </source>
</evidence>
<keyword evidence="1" id="KW-0808">Transferase</keyword>
<accession>A0A4Y1R5T1</accession>
<organism evidence="1">
    <name type="scientific">Prunus dulcis</name>
    <name type="common">Almond</name>
    <name type="synonym">Amygdalus dulcis</name>
    <dbReference type="NCBI Taxonomy" id="3755"/>
    <lineage>
        <taxon>Eukaryota</taxon>
        <taxon>Viridiplantae</taxon>
        <taxon>Streptophyta</taxon>
        <taxon>Embryophyta</taxon>
        <taxon>Tracheophyta</taxon>
        <taxon>Spermatophyta</taxon>
        <taxon>Magnoliopsida</taxon>
        <taxon>eudicotyledons</taxon>
        <taxon>Gunneridae</taxon>
        <taxon>Pentapetalae</taxon>
        <taxon>rosids</taxon>
        <taxon>fabids</taxon>
        <taxon>Rosales</taxon>
        <taxon>Rosaceae</taxon>
        <taxon>Amygdaloideae</taxon>
        <taxon>Amygdaleae</taxon>
        <taxon>Prunus</taxon>
    </lineage>
</organism>